<dbReference type="SUPFAM" id="SSF50630">
    <property type="entry name" value="Acid proteases"/>
    <property type="match status" value="2"/>
</dbReference>
<evidence type="ECO:0000256" key="1">
    <source>
        <dbReference type="ARBA" id="ARBA00007447"/>
    </source>
</evidence>
<dbReference type="Proteomes" id="UP000712281">
    <property type="component" value="Unassembled WGS sequence"/>
</dbReference>
<reference evidence="3" key="1">
    <citation type="submission" date="2019-12" db="EMBL/GenBank/DDBJ databases">
        <title>Genome sequencing and annotation of Brassica cretica.</title>
        <authorList>
            <person name="Studholme D.J."/>
            <person name="Sarris P.F."/>
        </authorList>
    </citation>
    <scope>NUCLEOTIDE SEQUENCE</scope>
    <source>
        <strain evidence="3">PFS-001/15</strain>
        <tissue evidence="3">Leaf</tissue>
    </source>
</reference>
<dbReference type="GO" id="GO:0004190">
    <property type="term" value="F:aspartic-type endopeptidase activity"/>
    <property type="evidence" value="ECO:0007669"/>
    <property type="project" value="InterPro"/>
</dbReference>
<dbReference type="PANTHER" id="PTHR13683">
    <property type="entry name" value="ASPARTYL PROTEASES"/>
    <property type="match status" value="1"/>
</dbReference>
<evidence type="ECO:0000313" key="4">
    <source>
        <dbReference type="Proteomes" id="UP000712281"/>
    </source>
</evidence>
<comment type="similarity">
    <text evidence="1">Belongs to the peptidase A1 family.</text>
</comment>
<name>A0A8S9FSU2_BRACR</name>
<dbReference type="PANTHER" id="PTHR13683:SF813">
    <property type="entry name" value="PEPTIDASE A1 DOMAIN-CONTAINING PROTEIN"/>
    <property type="match status" value="1"/>
</dbReference>
<dbReference type="Pfam" id="PF14543">
    <property type="entry name" value="TAXi_N"/>
    <property type="match status" value="1"/>
</dbReference>
<proteinExistence type="inferred from homology"/>
<dbReference type="InterPro" id="IPR001461">
    <property type="entry name" value="Aspartic_peptidase_A1"/>
</dbReference>
<dbReference type="GO" id="GO:0006508">
    <property type="term" value="P:proteolysis"/>
    <property type="evidence" value="ECO:0007669"/>
    <property type="project" value="InterPro"/>
</dbReference>
<gene>
    <name evidence="3" type="ORF">F2Q68_00022956</name>
</gene>
<protein>
    <recommendedName>
        <fullName evidence="2">Xylanase inhibitor N-terminal domain-containing protein</fullName>
    </recommendedName>
</protein>
<dbReference type="EMBL" id="QGKW02002228">
    <property type="protein sequence ID" value="KAF2535108.1"/>
    <property type="molecule type" value="Genomic_DNA"/>
</dbReference>
<dbReference type="InterPro" id="IPR021109">
    <property type="entry name" value="Peptidase_aspartic_dom_sf"/>
</dbReference>
<evidence type="ECO:0000313" key="3">
    <source>
        <dbReference type="EMBL" id="KAF2535108.1"/>
    </source>
</evidence>
<accession>A0A8S9FSU2</accession>
<sequence length="327" mass="35881">MDSTGREIVGIPFPTSRAGYCTDVRFKAYSRGHGVFVVLMELEKERVERFLSTEFMPALSFLHHHVFYLQESSLQLVHRQGPCSSLSSKKAKTSPNQDDILRLDQARVKSIHSKLSKKLTDSEIESGKATAAVASLAYARDRDRPSQSTDLQTRRGSIISSGNYIVTDSSDMTWTQCEPCGGSGTCYLQEEPIFDPYSSSSYSSVSCSPPLCDSLTSQGFYRNCSTSNCVYGEQYGINSSTSGFLAKEKFTLNSDIFDNVNFGCGTVVDVGLRGTLFELDTSHVCLAFAGNDNDDDVAIFGNHQQRTLQIVYDRAGGRVGFAPNGCL</sequence>
<dbReference type="AlphaFoldDB" id="A0A8S9FSU2"/>
<dbReference type="InterPro" id="IPR032861">
    <property type="entry name" value="TAXi_N"/>
</dbReference>
<organism evidence="3 4">
    <name type="scientific">Brassica cretica</name>
    <name type="common">Mustard</name>
    <dbReference type="NCBI Taxonomy" id="69181"/>
    <lineage>
        <taxon>Eukaryota</taxon>
        <taxon>Viridiplantae</taxon>
        <taxon>Streptophyta</taxon>
        <taxon>Embryophyta</taxon>
        <taxon>Tracheophyta</taxon>
        <taxon>Spermatophyta</taxon>
        <taxon>Magnoliopsida</taxon>
        <taxon>eudicotyledons</taxon>
        <taxon>Gunneridae</taxon>
        <taxon>Pentapetalae</taxon>
        <taxon>rosids</taxon>
        <taxon>malvids</taxon>
        <taxon>Brassicales</taxon>
        <taxon>Brassicaceae</taxon>
        <taxon>Brassiceae</taxon>
        <taxon>Brassica</taxon>
    </lineage>
</organism>
<dbReference type="Gene3D" id="2.40.70.10">
    <property type="entry name" value="Acid Proteases"/>
    <property type="match status" value="2"/>
</dbReference>
<feature type="domain" description="Xylanase inhibitor N-terminal" evidence="2">
    <location>
        <begin position="168"/>
        <end position="271"/>
    </location>
</feature>
<evidence type="ECO:0000259" key="2">
    <source>
        <dbReference type="Pfam" id="PF14543"/>
    </source>
</evidence>
<comment type="caution">
    <text evidence="3">The sequence shown here is derived from an EMBL/GenBank/DDBJ whole genome shotgun (WGS) entry which is preliminary data.</text>
</comment>